<evidence type="ECO:0000313" key="2">
    <source>
        <dbReference type="Proteomes" id="UP000010798"/>
    </source>
</evidence>
<keyword evidence="1" id="KW-0614">Plasmid</keyword>
<dbReference type="KEGG" id="saci:Sinac_7658"/>
<gene>
    <name evidence="1" type="ordered locus">Sinac_7658</name>
</gene>
<name>L0DRS8_SINAD</name>
<dbReference type="HOGENOM" id="CLU_182241_0_0_0"/>
<keyword evidence="2" id="KW-1185">Reference proteome</keyword>
<dbReference type="Proteomes" id="UP000010798">
    <property type="component" value="Plasmid pSINAC03"/>
</dbReference>
<protein>
    <submittedName>
        <fullName evidence="1">Uncharacterized protein</fullName>
    </submittedName>
</protein>
<evidence type="ECO:0000313" key="1">
    <source>
        <dbReference type="EMBL" id="AGA31687.1"/>
    </source>
</evidence>
<organism evidence="1 2">
    <name type="scientific">Singulisphaera acidiphila (strain ATCC BAA-1392 / DSM 18658 / VKM B-2454 / MOB10)</name>
    <dbReference type="NCBI Taxonomy" id="886293"/>
    <lineage>
        <taxon>Bacteria</taxon>
        <taxon>Pseudomonadati</taxon>
        <taxon>Planctomycetota</taxon>
        <taxon>Planctomycetia</taxon>
        <taxon>Isosphaerales</taxon>
        <taxon>Isosphaeraceae</taxon>
        <taxon>Singulisphaera</taxon>
    </lineage>
</organism>
<dbReference type="AlphaFoldDB" id="L0DRS8"/>
<accession>L0DRS8</accession>
<geneLocation type="plasmid" evidence="1 2">
    <name>pSINAC03</name>
</geneLocation>
<proteinExistence type="predicted"/>
<dbReference type="EMBL" id="CP003367">
    <property type="protein sequence ID" value="AGA31687.1"/>
    <property type="molecule type" value="Genomic_DNA"/>
</dbReference>
<reference evidence="1 2" key="1">
    <citation type="submission" date="2012-02" db="EMBL/GenBank/DDBJ databases">
        <title>Complete sequence of plasmid 3 of Singulisphaera acidiphila DSM 18658.</title>
        <authorList>
            <consortium name="US DOE Joint Genome Institute (JGI-PGF)"/>
            <person name="Lucas S."/>
            <person name="Copeland A."/>
            <person name="Lapidus A."/>
            <person name="Glavina del Rio T."/>
            <person name="Dalin E."/>
            <person name="Tice H."/>
            <person name="Bruce D."/>
            <person name="Goodwin L."/>
            <person name="Pitluck S."/>
            <person name="Peters L."/>
            <person name="Ovchinnikova G."/>
            <person name="Chertkov O."/>
            <person name="Kyrpides N."/>
            <person name="Mavromatis K."/>
            <person name="Ivanova N."/>
            <person name="Brettin T."/>
            <person name="Detter J.C."/>
            <person name="Han C."/>
            <person name="Larimer F."/>
            <person name="Land M."/>
            <person name="Hauser L."/>
            <person name="Markowitz V."/>
            <person name="Cheng J.-F."/>
            <person name="Hugenholtz P."/>
            <person name="Woyke T."/>
            <person name="Wu D."/>
            <person name="Tindall B."/>
            <person name="Pomrenke H."/>
            <person name="Brambilla E."/>
            <person name="Klenk H.-P."/>
            <person name="Eisen J.A."/>
        </authorList>
    </citation>
    <scope>NUCLEOTIDE SEQUENCE [LARGE SCALE GENOMIC DNA]</scope>
    <source>
        <strain evidence="2">ATCC BAA-1392 / DSM 18658 / VKM B-2454 / MOB10</strain>
        <plasmid evidence="1 2">pSINAC03</plasmid>
    </source>
</reference>
<dbReference type="OrthoDB" id="9797435at2"/>
<dbReference type="RefSeq" id="WP_015250747.1">
    <property type="nucleotide sequence ID" value="NC_019895.1"/>
</dbReference>
<sequence>MSSPAHKLRIGVLQATIWRNTNDKGTWYSVTPQRSYKQGDETWKETDSLGFDDILAMAKLLDQAHTWIFKQMQADAKSRKAREEANSGEE</sequence>